<dbReference type="InParanoid" id="F6HNZ4"/>
<dbReference type="Proteomes" id="UP000009183">
    <property type="component" value="Chromosome 12"/>
</dbReference>
<evidence type="ECO:0008006" key="4">
    <source>
        <dbReference type="Google" id="ProtNLM"/>
    </source>
</evidence>
<dbReference type="CDD" id="cd00403">
    <property type="entry name" value="Ribosomal_L1"/>
    <property type="match status" value="1"/>
</dbReference>
<feature type="compositionally biased region" description="Basic and acidic residues" evidence="1">
    <location>
        <begin position="377"/>
        <end position="397"/>
    </location>
</feature>
<sequence length="419" mass="47081">MNHFEIIKKSASLFSSMASPPAVAAETIEKATTALLKWQASKSNGQKPQLLNQDEDRFIYLILTLKKIPPKGRTNPHKIPLPHPLHTPPNSELCLIVDDRPNSHLTSQAAKTKVKSENIPVSKVLSLSKLKSNFRPFEAKRKLCDSYDFFLADKRIVPLLPKLLGKHFFKKRKIPVAVDLGHKNWKEQIDRACGSALLYLRTGTCSVVRVGKLSMEKEQIVENVVAAIDGVVELVPKKLAGVRSLHLKLLESLALPVYQAVPDMRLKIEGVLEKESEEVKEEEESGRVEKGEKKKVGKKGRIHEVRYMDGDVGGLLEEDELDGDGDEDDDEGDKSADDELGGGEIVGKKRKKEKTKKEQALSDLNGEKPLKKSKKVKKEDEEKQKKKKDRLNVKSGEKSGGNKKKDRKVTYFVFQLWKN</sequence>
<feature type="compositionally biased region" description="Acidic residues" evidence="1">
    <location>
        <begin position="316"/>
        <end position="341"/>
    </location>
</feature>
<dbReference type="SUPFAM" id="SSF56808">
    <property type="entry name" value="Ribosomal protein L1"/>
    <property type="match status" value="1"/>
</dbReference>
<dbReference type="InterPro" id="IPR023674">
    <property type="entry name" value="Ribosomal_uL1-like"/>
</dbReference>
<dbReference type="Gene3D" id="3.40.50.790">
    <property type="match status" value="1"/>
</dbReference>
<dbReference type="Pfam" id="PF00687">
    <property type="entry name" value="Ribosomal_L1"/>
    <property type="match status" value="1"/>
</dbReference>
<dbReference type="PaxDb" id="29760-VIT_12s0142g00200.t01"/>
<dbReference type="OrthoDB" id="10251727at2759"/>
<dbReference type="AlphaFoldDB" id="F6HNZ4"/>
<feature type="compositionally biased region" description="Basic and acidic residues" evidence="1">
    <location>
        <begin position="355"/>
        <end position="370"/>
    </location>
</feature>
<feature type="compositionally biased region" description="Acidic residues" evidence="1">
    <location>
        <begin position="275"/>
        <end position="284"/>
    </location>
</feature>
<reference evidence="3" key="1">
    <citation type="journal article" date="2007" name="Nature">
        <title>The grapevine genome sequence suggests ancestral hexaploidization in major angiosperm phyla.</title>
        <authorList>
            <consortium name="The French-Italian Public Consortium for Grapevine Genome Characterization."/>
            <person name="Jaillon O."/>
            <person name="Aury J.-M."/>
            <person name="Noel B."/>
            <person name="Policriti A."/>
            <person name="Clepet C."/>
            <person name="Casagrande A."/>
            <person name="Choisne N."/>
            <person name="Aubourg S."/>
            <person name="Vitulo N."/>
            <person name="Jubin C."/>
            <person name="Vezzi A."/>
            <person name="Legeai F."/>
            <person name="Hugueney P."/>
            <person name="Dasilva C."/>
            <person name="Horner D."/>
            <person name="Mica E."/>
            <person name="Jublot D."/>
            <person name="Poulain J."/>
            <person name="Bruyere C."/>
            <person name="Billault A."/>
            <person name="Segurens B."/>
            <person name="Gouyvenoux M."/>
            <person name="Ugarte E."/>
            <person name="Cattonaro F."/>
            <person name="Anthouard V."/>
            <person name="Vico V."/>
            <person name="Del Fabbro C."/>
            <person name="Alaux M."/>
            <person name="Di Gaspero G."/>
            <person name="Dumas V."/>
            <person name="Felice N."/>
            <person name="Paillard S."/>
            <person name="Juman I."/>
            <person name="Moroldo M."/>
            <person name="Scalabrin S."/>
            <person name="Canaguier A."/>
            <person name="Le Clainche I."/>
            <person name="Malacrida G."/>
            <person name="Durand E."/>
            <person name="Pesole G."/>
            <person name="Laucou V."/>
            <person name="Chatelet P."/>
            <person name="Merdinoglu D."/>
            <person name="Delledonne M."/>
            <person name="Pezzotti M."/>
            <person name="Lecharny A."/>
            <person name="Scarpelli C."/>
            <person name="Artiguenave F."/>
            <person name="Pe M.E."/>
            <person name="Valle G."/>
            <person name="Morgante M."/>
            <person name="Caboche M."/>
            <person name="Adam-Blondon A.-F."/>
            <person name="Weissenbach J."/>
            <person name="Quetier F."/>
            <person name="Wincker P."/>
        </authorList>
    </citation>
    <scope>NUCLEOTIDE SEQUENCE [LARGE SCALE GENOMIC DNA]</scope>
    <source>
        <strain evidence="3">cv. Pinot noir / PN40024</strain>
    </source>
</reference>
<accession>F6HNZ4</accession>
<evidence type="ECO:0000313" key="3">
    <source>
        <dbReference type="Proteomes" id="UP000009183"/>
    </source>
</evidence>
<dbReference type="STRING" id="29760.F6HNZ4"/>
<name>F6HNZ4_VITVI</name>
<dbReference type="ExpressionAtlas" id="F6HNZ4">
    <property type="expression patterns" value="baseline and differential"/>
</dbReference>
<dbReference type="PANTHER" id="PTHR23105">
    <property type="entry name" value="RIBOSOMAL PROTEIN L7AE FAMILY MEMBER"/>
    <property type="match status" value="1"/>
</dbReference>
<proteinExistence type="predicted"/>
<dbReference type="GO" id="GO:0005730">
    <property type="term" value="C:nucleolus"/>
    <property type="evidence" value="ECO:0000318"/>
    <property type="project" value="GO_Central"/>
</dbReference>
<dbReference type="FunFam" id="3.40.50.790:FF:000012">
    <property type="entry name" value="Ribosomal protein L1p/L10e family"/>
    <property type="match status" value="1"/>
</dbReference>
<evidence type="ECO:0000256" key="1">
    <source>
        <dbReference type="SAM" id="MobiDB-lite"/>
    </source>
</evidence>
<feature type="region of interest" description="Disordered" evidence="1">
    <location>
        <begin position="313"/>
        <end position="405"/>
    </location>
</feature>
<gene>
    <name evidence="2" type="ordered locus">VIT_12s0142g00200</name>
</gene>
<dbReference type="HOGENOM" id="CLU_026457_2_2_1"/>
<dbReference type="GO" id="GO:0003723">
    <property type="term" value="F:RNA binding"/>
    <property type="evidence" value="ECO:0000318"/>
    <property type="project" value="GO_Central"/>
</dbReference>
<dbReference type="EMBL" id="FN595999">
    <property type="protein sequence ID" value="CCB56400.1"/>
    <property type="molecule type" value="Genomic_DNA"/>
</dbReference>
<dbReference type="InterPro" id="IPR050257">
    <property type="entry name" value="eL8/uL1-like"/>
</dbReference>
<organism evidence="2 3">
    <name type="scientific">Vitis vinifera</name>
    <name type="common">Grape</name>
    <dbReference type="NCBI Taxonomy" id="29760"/>
    <lineage>
        <taxon>Eukaryota</taxon>
        <taxon>Viridiplantae</taxon>
        <taxon>Streptophyta</taxon>
        <taxon>Embryophyta</taxon>
        <taxon>Tracheophyta</taxon>
        <taxon>Spermatophyta</taxon>
        <taxon>Magnoliopsida</taxon>
        <taxon>eudicotyledons</taxon>
        <taxon>Gunneridae</taxon>
        <taxon>Pentapetalae</taxon>
        <taxon>rosids</taxon>
        <taxon>Vitales</taxon>
        <taxon>Vitaceae</taxon>
        <taxon>Viteae</taxon>
        <taxon>Vitis</taxon>
    </lineage>
</organism>
<feature type="compositionally biased region" description="Basic and acidic residues" evidence="1">
    <location>
        <begin position="285"/>
        <end position="294"/>
    </location>
</feature>
<evidence type="ECO:0000313" key="2">
    <source>
        <dbReference type="EMBL" id="CCB56400.1"/>
    </source>
</evidence>
<keyword evidence="3" id="KW-1185">Reference proteome</keyword>
<protein>
    <recommendedName>
        <fullName evidence="4">Ribosomal L1 domain-containing protein 1</fullName>
    </recommendedName>
</protein>
<dbReference type="InterPro" id="IPR016095">
    <property type="entry name" value="Ribosomal_uL1_3-a/b-sand"/>
</dbReference>
<feature type="region of interest" description="Disordered" evidence="1">
    <location>
        <begin position="275"/>
        <end position="295"/>
    </location>
</feature>
<dbReference type="eggNOG" id="KOG1685">
    <property type="taxonomic scope" value="Eukaryota"/>
</dbReference>
<dbReference type="FunCoup" id="F6HNZ4">
    <property type="interactions" value="2521"/>
</dbReference>
<dbReference type="InterPro" id="IPR028364">
    <property type="entry name" value="Ribosomal_uL1/biogenesis"/>
</dbReference>